<dbReference type="AlphaFoldDB" id="A0A1X6N447"/>
<feature type="binding site" evidence="7">
    <location>
        <position position="58"/>
    </location>
    <ligand>
        <name>ATP</name>
        <dbReference type="ChEBI" id="CHEBI:30616"/>
    </ligand>
</feature>
<keyword evidence="5" id="KW-0418">Kinase</keyword>
<evidence type="ECO:0000256" key="1">
    <source>
        <dbReference type="ARBA" id="ARBA00010791"/>
    </source>
</evidence>
<gene>
    <name evidence="11" type="ORF">POSPLADRAFT_1180275</name>
</gene>
<keyword evidence="2 8" id="KW-0723">Serine/threonine-protein kinase</keyword>
<evidence type="ECO:0000256" key="5">
    <source>
        <dbReference type="ARBA" id="ARBA00022777"/>
    </source>
</evidence>
<dbReference type="GO" id="GO:0005524">
    <property type="term" value="F:ATP binding"/>
    <property type="evidence" value="ECO:0007669"/>
    <property type="project" value="UniProtKB-UniRule"/>
</dbReference>
<dbReference type="STRING" id="670580.A0A1X6N447"/>
<dbReference type="Proteomes" id="UP000194127">
    <property type="component" value="Unassembled WGS sequence"/>
</dbReference>
<dbReference type="SUPFAM" id="SSF56112">
    <property type="entry name" value="Protein kinase-like (PK-like)"/>
    <property type="match status" value="1"/>
</dbReference>
<evidence type="ECO:0000313" key="11">
    <source>
        <dbReference type="EMBL" id="OSX63300.1"/>
    </source>
</evidence>
<name>A0A1X6N447_9APHY</name>
<keyword evidence="3" id="KW-0808">Transferase</keyword>
<dbReference type="PANTHER" id="PTHR24346:SF82">
    <property type="entry name" value="KP78A-RELATED"/>
    <property type="match status" value="1"/>
</dbReference>
<proteinExistence type="inferred from homology"/>
<dbReference type="InterPro" id="IPR017441">
    <property type="entry name" value="Protein_kinase_ATP_BS"/>
</dbReference>
<dbReference type="OrthoDB" id="541276at2759"/>
<accession>A0A1X6N447</accession>
<dbReference type="SMART" id="SM00220">
    <property type="entry name" value="S_TKc"/>
    <property type="match status" value="1"/>
</dbReference>
<feature type="domain" description="Protein kinase" evidence="10">
    <location>
        <begin position="21"/>
        <end position="289"/>
    </location>
</feature>
<dbReference type="RefSeq" id="XP_024340094.1">
    <property type="nucleotide sequence ID" value="XM_024488741.1"/>
</dbReference>
<evidence type="ECO:0000256" key="9">
    <source>
        <dbReference type="SAM" id="MobiDB-lite"/>
    </source>
</evidence>
<dbReference type="GO" id="GO:0005737">
    <property type="term" value="C:cytoplasm"/>
    <property type="evidence" value="ECO:0007669"/>
    <property type="project" value="TreeGrafter"/>
</dbReference>
<dbReference type="InterPro" id="IPR011009">
    <property type="entry name" value="Kinase-like_dom_sf"/>
</dbReference>
<reference evidence="11 12" key="1">
    <citation type="submission" date="2017-04" db="EMBL/GenBank/DDBJ databases">
        <title>Genome Sequence of the Model Brown-Rot Fungus Postia placenta SB12.</title>
        <authorList>
            <consortium name="DOE Joint Genome Institute"/>
            <person name="Gaskell J."/>
            <person name="Kersten P."/>
            <person name="Larrondo L.F."/>
            <person name="Canessa P."/>
            <person name="Martinez D."/>
            <person name="Hibbett D."/>
            <person name="Schmoll M."/>
            <person name="Kubicek C.P."/>
            <person name="Martinez A.T."/>
            <person name="Yadav J."/>
            <person name="Master E."/>
            <person name="Magnuson J.K."/>
            <person name="James T."/>
            <person name="Yaver D."/>
            <person name="Berka R."/>
            <person name="Labutti K."/>
            <person name="Lipzen A."/>
            <person name="Aerts A."/>
            <person name="Barry K."/>
            <person name="Henrissat B."/>
            <person name="Blanchette R."/>
            <person name="Grigoriev I."/>
            <person name="Cullen D."/>
        </authorList>
    </citation>
    <scope>NUCLEOTIDE SEQUENCE [LARGE SCALE GENOMIC DNA]</scope>
    <source>
        <strain evidence="11 12">MAD-698-R-SB12</strain>
    </source>
</reference>
<dbReference type="Gene3D" id="1.10.510.10">
    <property type="entry name" value="Transferase(Phosphotransferase) domain 1"/>
    <property type="match status" value="1"/>
</dbReference>
<dbReference type="Pfam" id="PF00069">
    <property type="entry name" value="Pkinase"/>
    <property type="match status" value="1"/>
</dbReference>
<evidence type="ECO:0000256" key="8">
    <source>
        <dbReference type="RuleBase" id="RU000304"/>
    </source>
</evidence>
<dbReference type="PROSITE" id="PS50011">
    <property type="entry name" value="PROTEIN_KINASE_DOM"/>
    <property type="match status" value="1"/>
</dbReference>
<evidence type="ECO:0000256" key="3">
    <source>
        <dbReference type="ARBA" id="ARBA00022679"/>
    </source>
</evidence>
<dbReference type="InterPro" id="IPR008271">
    <property type="entry name" value="Ser/Thr_kinase_AS"/>
</dbReference>
<sequence length="418" mass="46686">MTRRSAAIPDLVGQAIDDGRLQITSTLGAGSNGVVFLATDTTSSPVCPTQYALKCILKAKEGTRRYHIQKQEIANHLKASCHPNVLTLHRVVEDGVFLFLVMDYCSGGDLFQFLFDHRVRRGDDAMVKKLMLQIIDAVDACHQLGIYHRDVKPENLLCSEDGSRIFLCDFGLSTRRPYSTTFGAGSSYYMSPECMNVDGLGRPYSSRANDIWALGVILTAMISGHNPWRRAVYGDACYRAYVHDPEFLLRTLPISVGTNDILRSIFTTDASRIELPFLRLMILQTETFYARIPSKSPSQRRHRADADWRIRFWRVGRSSVADASGKMPPHTASMPSLGHANGYPRHDSLHTTPTEIDSGGPTTPDPTRENLYDMPECLDVGGRTQFFAPLDTSYDSRRAQAKSHGGIFRRMAGRLSLF</sequence>
<dbReference type="GO" id="GO:0035556">
    <property type="term" value="P:intracellular signal transduction"/>
    <property type="evidence" value="ECO:0007669"/>
    <property type="project" value="TreeGrafter"/>
</dbReference>
<evidence type="ECO:0000313" key="12">
    <source>
        <dbReference type="Proteomes" id="UP000194127"/>
    </source>
</evidence>
<feature type="region of interest" description="Disordered" evidence="9">
    <location>
        <begin position="349"/>
        <end position="368"/>
    </location>
</feature>
<dbReference type="PROSITE" id="PS00108">
    <property type="entry name" value="PROTEIN_KINASE_ST"/>
    <property type="match status" value="1"/>
</dbReference>
<dbReference type="PROSITE" id="PS00107">
    <property type="entry name" value="PROTEIN_KINASE_ATP"/>
    <property type="match status" value="1"/>
</dbReference>
<organism evidence="11 12">
    <name type="scientific">Postia placenta MAD-698-R-SB12</name>
    <dbReference type="NCBI Taxonomy" id="670580"/>
    <lineage>
        <taxon>Eukaryota</taxon>
        <taxon>Fungi</taxon>
        <taxon>Dikarya</taxon>
        <taxon>Basidiomycota</taxon>
        <taxon>Agaricomycotina</taxon>
        <taxon>Agaricomycetes</taxon>
        <taxon>Polyporales</taxon>
        <taxon>Adustoporiaceae</taxon>
        <taxon>Rhodonia</taxon>
    </lineage>
</organism>
<protein>
    <recommendedName>
        <fullName evidence="10">Protein kinase domain-containing protein</fullName>
    </recommendedName>
</protein>
<evidence type="ECO:0000256" key="6">
    <source>
        <dbReference type="ARBA" id="ARBA00022840"/>
    </source>
</evidence>
<dbReference type="GeneID" id="36333690"/>
<comment type="similarity">
    <text evidence="1">Belongs to the protein kinase superfamily. CAMK Ser/Thr protein kinase family. NIM1 subfamily.</text>
</comment>
<keyword evidence="12" id="KW-1185">Reference proteome</keyword>
<evidence type="ECO:0000256" key="4">
    <source>
        <dbReference type="ARBA" id="ARBA00022741"/>
    </source>
</evidence>
<evidence type="ECO:0000256" key="7">
    <source>
        <dbReference type="PROSITE-ProRule" id="PRU10141"/>
    </source>
</evidence>
<dbReference type="GO" id="GO:0004674">
    <property type="term" value="F:protein serine/threonine kinase activity"/>
    <property type="evidence" value="ECO:0007669"/>
    <property type="project" value="UniProtKB-KW"/>
</dbReference>
<keyword evidence="6 7" id="KW-0067">ATP-binding</keyword>
<keyword evidence="4 7" id="KW-0547">Nucleotide-binding</keyword>
<dbReference type="PANTHER" id="PTHR24346">
    <property type="entry name" value="MAP/MICROTUBULE AFFINITY-REGULATING KINASE"/>
    <property type="match status" value="1"/>
</dbReference>
<evidence type="ECO:0000256" key="2">
    <source>
        <dbReference type="ARBA" id="ARBA00022527"/>
    </source>
</evidence>
<dbReference type="EMBL" id="KZ110595">
    <property type="protein sequence ID" value="OSX63300.1"/>
    <property type="molecule type" value="Genomic_DNA"/>
</dbReference>
<evidence type="ECO:0000259" key="10">
    <source>
        <dbReference type="PROSITE" id="PS50011"/>
    </source>
</evidence>
<dbReference type="InterPro" id="IPR000719">
    <property type="entry name" value="Prot_kinase_dom"/>
</dbReference>